<sequence>MICSINGVVLPSFEFDLQAYVRRCEQRNEPFIRLSQTYYDEMKAIQEGFPKQISTLMEDDISQIKANRQNFAMAFDKFTKAEKKGSEAVKEEAKEKVEKELEKFEKNIEKLMETLSFLIFVCDQ</sequence>
<dbReference type="Proteomes" id="UP001439008">
    <property type="component" value="Unassembled WGS sequence"/>
</dbReference>
<accession>A0ABV2AFS3</accession>
<keyword evidence="1" id="KW-0175">Coiled coil</keyword>
<proteinExistence type="predicted"/>
<evidence type="ECO:0000256" key="1">
    <source>
        <dbReference type="SAM" id="Coils"/>
    </source>
</evidence>
<gene>
    <name evidence="2" type="ORF">MHBO_000484</name>
</gene>
<comment type="caution">
    <text evidence="2">The sequence shown here is derived from an EMBL/GenBank/DDBJ whole genome shotgun (WGS) entry which is preliminary data.</text>
</comment>
<name>A0ABV2AFS3_9EUKA</name>
<organism evidence="2 3">
    <name type="scientific">Bonamia ostreae</name>
    <dbReference type="NCBI Taxonomy" id="126728"/>
    <lineage>
        <taxon>Eukaryota</taxon>
        <taxon>Sar</taxon>
        <taxon>Rhizaria</taxon>
        <taxon>Endomyxa</taxon>
        <taxon>Ascetosporea</taxon>
        <taxon>Haplosporida</taxon>
        <taxon>Bonamia</taxon>
    </lineage>
</organism>
<evidence type="ECO:0000313" key="2">
    <source>
        <dbReference type="EMBL" id="MES1918521.1"/>
    </source>
</evidence>
<dbReference type="EMBL" id="JBDODL010000076">
    <property type="protein sequence ID" value="MES1918521.1"/>
    <property type="molecule type" value="Genomic_DNA"/>
</dbReference>
<feature type="coiled-coil region" evidence="1">
    <location>
        <begin position="83"/>
        <end position="114"/>
    </location>
</feature>
<keyword evidence="3" id="KW-1185">Reference proteome</keyword>
<evidence type="ECO:0000313" key="3">
    <source>
        <dbReference type="Proteomes" id="UP001439008"/>
    </source>
</evidence>
<protein>
    <submittedName>
        <fullName evidence="2">Uncharacterized protein</fullName>
    </submittedName>
</protein>
<reference evidence="2 3" key="1">
    <citation type="journal article" date="2024" name="BMC Biol.">
        <title>Comparative genomics of Ascetosporea gives new insight into the evolutionary basis for animal parasitism in Rhizaria.</title>
        <authorList>
            <person name="Hiltunen Thoren M."/>
            <person name="Onut-Brannstrom I."/>
            <person name="Alfjorden A."/>
            <person name="Peckova H."/>
            <person name="Swords F."/>
            <person name="Hooper C."/>
            <person name="Holzer A.S."/>
            <person name="Bass D."/>
            <person name="Burki F."/>
        </authorList>
    </citation>
    <scope>NUCLEOTIDE SEQUENCE [LARGE SCALE GENOMIC DNA]</scope>
    <source>
        <strain evidence="2">20-A016</strain>
    </source>
</reference>